<organism evidence="1 2">
    <name type="scientific">Cyclobacterium qasimii M12-11B</name>
    <dbReference type="NCBI Taxonomy" id="641524"/>
    <lineage>
        <taxon>Bacteria</taxon>
        <taxon>Pseudomonadati</taxon>
        <taxon>Bacteroidota</taxon>
        <taxon>Cytophagia</taxon>
        <taxon>Cytophagales</taxon>
        <taxon>Cyclobacteriaceae</taxon>
        <taxon>Cyclobacterium</taxon>
    </lineage>
</organism>
<dbReference type="Proteomes" id="UP000014974">
    <property type="component" value="Unassembled WGS sequence"/>
</dbReference>
<gene>
    <name evidence="1" type="ORF">ADICYQ_2202</name>
</gene>
<evidence type="ECO:0000313" key="2">
    <source>
        <dbReference type="Proteomes" id="UP000014974"/>
    </source>
</evidence>
<accession>S7VFN2</accession>
<dbReference type="EMBL" id="ATNM01000091">
    <property type="protein sequence ID" value="EPR68816.1"/>
    <property type="molecule type" value="Genomic_DNA"/>
</dbReference>
<protein>
    <submittedName>
        <fullName evidence="1">Uncharacterized protein</fullName>
    </submittedName>
</protein>
<sequence length="39" mass="4457">MLAKTKLECVCQKKSVVDNIKPNERSGLNLTPFMQKNYS</sequence>
<comment type="caution">
    <text evidence="1">The sequence shown here is derived from an EMBL/GenBank/DDBJ whole genome shotgun (WGS) entry which is preliminary data.</text>
</comment>
<dbReference type="AlphaFoldDB" id="S7VFN2"/>
<name>S7VFN2_9BACT</name>
<evidence type="ECO:0000313" key="1">
    <source>
        <dbReference type="EMBL" id="EPR68816.1"/>
    </source>
</evidence>
<proteinExistence type="predicted"/>
<reference evidence="1 2" key="1">
    <citation type="journal article" date="2013" name="Genome Announc.">
        <title>Draft Genome Sequence of Cyclobacterium qasimii Strain M12-11BT, Isolated from Arctic Marine Sediment.</title>
        <authorList>
            <person name="Shivaji S."/>
            <person name="Ara S."/>
            <person name="Singh A."/>
            <person name="Kumar Pinnaka A."/>
        </authorList>
    </citation>
    <scope>NUCLEOTIDE SEQUENCE [LARGE SCALE GENOMIC DNA]</scope>
    <source>
        <strain evidence="1 2">M12-11B</strain>
    </source>
</reference>